<dbReference type="OrthoDB" id="7842397at2"/>
<comment type="caution">
    <text evidence="4">The sequence shown here is derived from an EMBL/GenBank/DDBJ whole genome shotgun (WGS) entry which is preliminary data.</text>
</comment>
<name>A0A1I4R409_9HYPH</name>
<dbReference type="InterPro" id="IPR045851">
    <property type="entry name" value="AMP-bd_C_sf"/>
</dbReference>
<organism evidence="4 5">
    <name type="scientific">Pleomorphomonas diazotrophica</name>
    <dbReference type="NCBI Taxonomy" id="1166257"/>
    <lineage>
        <taxon>Bacteria</taxon>
        <taxon>Pseudomonadati</taxon>
        <taxon>Pseudomonadota</taxon>
        <taxon>Alphaproteobacteria</taxon>
        <taxon>Hyphomicrobiales</taxon>
        <taxon>Pleomorphomonadaceae</taxon>
        <taxon>Pleomorphomonas</taxon>
    </lineage>
</organism>
<dbReference type="RefSeq" id="WP_101287330.1">
    <property type="nucleotide sequence ID" value="NZ_FOUQ01000001.1"/>
</dbReference>
<keyword evidence="2" id="KW-0436">Ligase</keyword>
<dbReference type="PANTHER" id="PTHR24096:SF149">
    <property type="entry name" value="AMP-BINDING DOMAIN-CONTAINING PROTEIN-RELATED"/>
    <property type="match status" value="1"/>
</dbReference>
<evidence type="ECO:0000259" key="3">
    <source>
        <dbReference type="Pfam" id="PF00501"/>
    </source>
</evidence>
<dbReference type="EMBL" id="PJNW01000002">
    <property type="protein sequence ID" value="PKR90235.1"/>
    <property type="molecule type" value="Genomic_DNA"/>
</dbReference>
<keyword evidence="5" id="KW-1185">Reference proteome</keyword>
<dbReference type="AlphaFoldDB" id="A0A1I4R409"/>
<dbReference type="GO" id="GO:0016405">
    <property type="term" value="F:CoA-ligase activity"/>
    <property type="evidence" value="ECO:0007669"/>
    <property type="project" value="TreeGrafter"/>
</dbReference>
<sequence>MILTSEQRAETYVASGAWNNVTLVELLHRNADAVPEAIAFEDVGAGAVPGLSASYSFAAAERRINGLAAFFAAVGLRPDMVLGIHLPPCADAAIILFAALKAGLVVAPLPIYWTKSEIEAAIEAASIKAMVTGSEIEDEPSGELVRDVAADTFAIRFVFAVGDGQPDGLIDLSEVLADLDALGEPPEVARRGEAADHVALLSMARTPDDELLIVPYSHNQLLAIATGHLIETGIVAAETVLSTMHPASLASVAGSIATALVSGGHVAFHHGTSLAGLADAVETVGADRVVLPEVMVAPLAARIDRPVAFSAVGVGLGLAPAPVARTVDLLTLGGLCLIPRARDAAGGALALPSGAVHMGGLDTAPVLYEAKIKAKAGARGRKAEGGELLLGGAAIPDAPWPEPQSGRRSALLGVTSEGFLRTGLAAEERDGRLVITGTLGETIGIAGITLSPKRLDALFSRHPSVEDAAVFPIEAGPVGHRLGLAVVPKSGERPSLTDLLIWLDGEEAGKLDRPAALMSVSEIPRNADGSVRREALFLAAVA</sequence>
<dbReference type="Proteomes" id="UP000233491">
    <property type="component" value="Unassembled WGS sequence"/>
</dbReference>
<evidence type="ECO:0000313" key="4">
    <source>
        <dbReference type="EMBL" id="PKR90235.1"/>
    </source>
</evidence>
<gene>
    <name evidence="4" type="ORF">CXZ10_02265</name>
</gene>
<dbReference type="Gene3D" id="3.40.50.12780">
    <property type="entry name" value="N-terminal domain of ligase-like"/>
    <property type="match status" value="1"/>
</dbReference>
<comment type="similarity">
    <text evidence="1">Belongs to the ATP-dependent AMP-binding enzyme family.</text>
</comment>
<dbReference type="InterPro" id="IPR042099">
    <property type="entry name" value="ANL_N_sf"/>
</dbReference>
<evidence type="ECO:0000256" key="2">
    <source>
        <dbReference type="ARBA" id="ARBA00022598"/>
    </source>
</evidence>
<evidence type="ECO:0000256" key="1">
    <source>
        <dbReference type="ARBA" id="ARBA00006432"/>
    </source>
</evidence>
<feature type="domain" description="AMP-dependent synthetase/ligase" evidence="3">
    <location>
        <begin position="28"/>
        <end position="140"/>
    </location>
</feature>
<dbReference type="SUPFAM" id="SSF56801">
    <property type="entry name" value="Acetyl-CoA synthetase-like"/>
    <property type="match status" value="1"/>
</dbReference>
<dbReference type="InterPro" id="IPR000873">
    <property type="entry name" value="AMP-dep_synth/lig_dom"/>
</dbReference>
<dbReference type="Gene3D" id="3.30.300.30">
    <property type="match status" value="1"/>
</dbReference>
<proteinExistence type="inferred from homology"/>
<dbReference type="Pfam" id="PF00501">
    <property type="entry name" value="AMP-binding"/>
    <property type="match status" value="1"/>
</dbReference>
<accession>A0A1I4R409</accession>
<evidence type="ECO:0000313" key="5">
    <source>
        <dbReference type="Proteomes" id="UP000233491"/>
    </source>
</evidence>
<protein>
    <recommendedName>
        <fullName evidence="3">AMP-dependent synthetase/ligase domain-containing protein</fullName>
    </recommendedName>
</protein>
<dbReference type="PANTHER" id="PTHR24096">
    <property type="entry name" value="LONG-CHAIN-FATTY-ACID--COA LIGASE"/>
    <property type="match status" value="1"/>
</dbReference>
<reference evidence="4 5" key="1">
    <citation type="submission" date="2017-12" db="EMBL/GenBank/DDBJ databases">
        <title>Anaerobic carbon monoxide metabolism by Pleomorphomonas carboxyditropha sp. nov., a new mesophilic hydrogenogenic carboxidotroph.</title>
        <authorList>
            <person name="Esquivel-Elizondo S."/>
            <person name="Krajmalnik-Brown R."/>
        </authorList>
    </citation>
    <scope>NUCLEOTIDE SEQUENCE [LARGE SCALE GENOMIC DNA]</scope>
    <source>
        <strain evidence="4 5">R5-392</strain>
    </source>
</reference>